<feature type="region of interest" description="Disordered" evidence="1">
    <location>
        <begin position="112"/>
        <end position="216"/>
    </location>
</feature>
<reference evidence="3" key="1">
    <citation type="submission" date="2019-09" db="EMBL/GenBank/DDBJ databases">
        <title>Characterisation of the sponge microbiome using genome-centric metagenomics.</title>
        <authorList>
            <person name="Engelberts J.P."/>
            <person name="Robbins S.J."/>
            <person name="De Goeij J.M."/>
            <person name="Aranda M."/>
            <person name="Bell S.C."/>
            <person name="Webster N.S."/>
        </authorList>
    </citation>
    <scope>NUCLEOTIDE SEQUENCE</scope>
    <source>
        <strain evidence="3">SB0661_bin_32</strain>
    </source>
</reference>
<evidence type="ECO:0000259" key="2">
    <source>
        <dbReference type="Pfam" id="PF11638"/>
    </source>
</evidence>
<feature type="domain" description="DnaA N-terminal" evidence="2">
    <location>
        <begin position="222"/>
        <end position="276"/>
    </location>
</feature>
<feature type="compositionally biased region" description="Basic and acidic residues" evidence="1">
    <location>
        <begin position="140"/>
        <end position="151"/>
    </location>
</feature>
<gene>
    <name evidence="3" type="ORF">F4X14_18230</name>
</gene>
<feature type="compositionally biased region" description="Basic and acidic residues" evidence="1">
    <location>
        <begin position="162"/>
        <end position="192"/>
    </location>
</feature>
<dbReference type="Gene3D" id="3.30.300.180">
    <property type="match status" value="1"/>
</dbReference>
<sequence>MGTQRVEAFLQCGHLTAMETSDYALMIVICHRWNDAQLRDLDIRFPVLLDLMPYRNGTRPERMLRTSIDRLVKTGLLRVAHNGARYLRDRWMHIAIVDEKFHGNLAAIRDRARERRTGEPAQARLLQSRALSDQIPTLDARPESTRAERSNSDTGRASRKSTRAERSDSDTERASHSSVKISKDHTAKKDPPKAAPLPGDLPATDSDSALAETAGPMPARQAWQCMIAQMGHELPVTTFETWLRGIVFVREKAGHFHIRVPNAYTRRWIEQRAVKRMIKELSGLTGRTVHIDLLLPHEAGLIDSRAAQSLPVLP</sequence>
<dbReference type="InterPro" id="IPR038454">
    <property type="entry name" value="DnaA_N_sf"/>
</dbReference>
<protein>
    <recommendedName>
        <fullName evidence="2">DnaA N-terminal domain-containing protein</fullName>
    </recommendedName>
</protein>
<organism evidence="3">
    <name type="scientific">Caldilineaceae bacterium SB0661_bin_32</name>
    <dbReference type="NCBI Taxonomy" id="2605255"/>
    <lineage>
        <taxon>Bacteria</taxon>
        <taxon>Bacillati</taxon>
        <taxon>Chloroflexota</taxon>
        <taxon>Caldilineae</taxon>
        <taxon>Caldilineales</taxon>
        <taxon>Caldilineaceae</taxon>
    </lineage>
</organism>
<evidence type="ECO:0000256" key="1">
    <source>
        <dbReference type="SAM" id="MobiDB-lite"/>
    </source>
</evidence>
<dbReference type="Pfam" id="PF11638">
    <property type="entry name" value="DnaA_N"/>
    <property type="match status" value="1"/>
</dbReference>
<dbReference type="InterPro" id="IPR024633">
    <property type="entry name" value="DnaA_N_dom"/>
</dbReference>
<accession>A0A6B1DBY3</accession>
<evidence type="ECO:0000313" key="3">
    <source>
        <dbReference type="EMBL" id="MYC96902.1"/>
    </source>
</evidence>
<comment type="caution">
    <text evidence="3">The sequence shown here is derived from an EMBL/GenBank/DDBJ whole genome shotgun (WGS) entry which is preliminary data.</text>
</comment>
<name>A0A6B1DBY3_9CHLR</name>
<proteinExistence type="predicted"/>
<dbReference type="AlphaFoldDB" id="A0A6B1DBY3"/>
<dbReference type="EMBL" id="VXMH01000099">
    <property type="protein sequence ID" value="MYC96902.1"/>
    <property type="molecule type" value="Genomic_DNA"/>
</dbReference>